<dbReference type="PROSITE" id="PS51819">
    <property type="entry name" value="VOC"/>
    <property type="match status" value="1"/>
</dbReference>
<evidence type="ECO:0000259" key="3">
    <source>
        <dbReference type="PROSITE" id="PS51819"/>
    </source>
</evidence>
<dbReference type="InterPro" id="IPR050272">
    <property type="entry name" value="Isochorismatase-like_hydrls"/>
</dbReference>
<comment type="caution">
    <text evidence="4">The sequence shown here is derived from an EMBL/GenBank/DDBJ whole genome shotgun (WGS) entry which is preliminary data.</text>
</comment>
<dbReference type="InterPro" id="IPR000868">
    <property type="entry name" value="Isochorismatase-like_dom"/>
</dbReference>
<dbReference type="RefSeq" id="WP_208044387.1">
    <property type="nucleotide sequence ID" value="NZ_JAGDYL010000001.1"/>
</dbReference>
<keyword evidence="1" id="KW-0479">Metal-binding</keyword>
<evidence type="ECO:0000256" key="2">
    <source>
        <dbReference type="ARBA" id="ARBA00022801"/>
    </source>
</evidence>
<dbReference type="CDD" id="cd00431">
    <property type="entry name" value="cysteine_hydrolases"/>
    <property type="match status" value="1"/>
</dbReference>
<organism evidence="4 5">
    <name type="scientific">Leucobacter ruminantium</name>
    <dbReference type="NCBI Taxonomy" id="1289170"/>
    <lineage>
        <taxon>Bacteria</taxon>
        <taxon>Bacillati</taxon>
        <taxon>Actinomycetota</taxon>
        <taxon>Actinomycetes</taxon>
        <taxon>Micrococcales</taxon>
        <taxon>Microbacteriaceae</taxon>
        <taxon>Leucobacter</taxon>
    </lineage>
</organism>
<evidence type="ECO:0000313" key="5">
    <source>
        <dbReference type="Proteomes" id="UP000664398"/>
    </source>
</evidence>
<sequence>MNAEALSGIAAGSAALLVIDPQNAFVHPEGTLGLSGVDIAPAQAAMLSIRRLAEQFKAAGLPVIWTQQVHLEKDASRERKVLASHTSKRKRVSALSGTWDAEFVDEVADLVDDPTYVIVKHRFGGFYETRLDELLRMLGTQTIFITGVTANACVETTIREAYLRDYDVVAVLDGIAAVRPEWTQTAHEVWSHYLGVTASEDDVSTWLEEQQKPSVGALHHIQLEVGDIQASEDFYVGVLGFTVRKREAFRDGRPFFNTHQGLGLVQAAGELAQEGRTLGHFCFPAQGVDEIAARAEAAGHRIVRGPGPGPYGHTVYIADPDGNEVELFDQK</sequence>
<accession>A0A939LVW7</accession>
<evidence type="ECO:0000313" key="4">
    <source>
        <dbReference type="EMBL" id="MBO1803908.1"/>
    </source>
</evidence>
<dbReference type="InterPro" id="IPR018146">
    <property type="entry name" value="Glyoxalase_1_CS"/>
</dbReference>
<dbReference type="InterPro" id="IPR036380">
    <property type="entry name" value="Isochorismatase-like_sf"/>
</dbReference>
<proteinExistence type="predicted"/>
<dbReference type="AlphaFoldDB" id="A0A939LVW7"/>
<name>A0A939LVW7_9MICO</name>
<dbReference type="CDD" id="cd06587">
    <property type="entry name" value="VOC"/>
    <property type="match status" value="1"/>
</dbReference>
<protein>
    <submittedName>
        <fullName evidence="4">Isochorismatase family protein</fullName>
    </submittedName>
</protein>
<dbReference type="InterPro" id="IPR029068">
    <property type="entry name" value="Glyas_Bleomycin-R_OHBP_Dase"/>
</dbReference>
<evidence type="ECO:0000256" key="1">
    <source>
        <dbReference type="ARBA" id="ARBA00022723"/>
    </source>
</evidence>
<dbReference type="GO" id="GO:0016787">
    <property type="term" value="F:hydrolase activity"/>
    <property type="evidence" value="ECO:0007669"/>
    <property type="project" value="UniProtKB-KW"/>
</dbReference>
<dbReference type="InterPro" id="IPR037523">
    <property type="entry name" value="VOC_core"/>
</dbReference>
<reference evidence="4" key="1">
    <citation type="submission" date="2021-03" db="EMBL/GenBank/DDBJ databases">
        <title>Leucobacter chromiisoli sp. nov., isolated from chromium-containing soil of chemical plant.</title>
        <authorList>
            <person name="Xu Z."/>
        </authorList>
    </citation>
    <scope>NUCLEOTIDE SEQUENCE</scope>
    <source>
        <strain evidence="4">A2</strain>
    </source>
</reference>
<dbReference type="Pfam" id="PF00903">
    <property type="entry name" value="Glyoxalase"/>
    <property type="match status" value="1"/>
</dbReference>
<keyword evidence="2" id="KW-0378">Hydrolase</keyword>
<dbReference type="Pfam" id="PF00857">
    <property type="entry name" value="Isochorismatase"/>
    <property type="match status" value="1"/>
</dbReference>
<gene>
    <name evidence="4" type="ORF">J4H91_01050</name>
</gene>
<dbReference type="Gene3D" id="3.40.50.850">
    <property type="entry name" value="Isochorismatase-like"/>
    <property type="match status" value="1"/>
</dbReference>
<dbReference type="PANTHER" id="PTHR43540:SF6">
    <property type="entry name" value="ISOCHORISMATASE-LIKE DOMAIN-CONTAINING PROTEIN"/>
    <property type="match status" value="1"/>
</dbReference>
<keyword evidence="5" id="KW-1185">Reference proteome</keyword>
<dbReference type="EMBL" id="JAGDYL010000001">
    <property type="protein sequence ID" value="MBO1803908.1"/>
    <property type="molecule type" value="Genomic_DNA"/>
</dbReference>
<dbReference type="GO" id="GO:0046872">
    <property type="term" value="F:metal ion binding"/>
    <property type="evidence" value="ECO:0007669"/>
    <property type="project" value="UniProtKB-KW"/>
</dbReference>
<dbReference type="GO" id="GO:0004462">
    <property type="term" value="F:lactoylglutathione lyase activity"/>
    <property type="evidence" value="ECO:0007669"/>
    <property type="project" value="InterPro"/>
</dbReference>
<dbReference type="SUPFAM" id="SSF54593">
    <property type="entry name" value="Glyoxalase/Bleomycin resistance protein/Dihydroxybiphenyl dioxygenase"/>
    <property type="match status" value="1"/>
</dbReference>
<feature type="domain" description="VOC" evidence="3">
    <location>
        <begin position="217"/>
        <end position="330"/>
    </location>
</feature>
<dbReference type="InterPro" id="IPR004360">
    <property type="entry name" value="Glyas_Fos-R_dOase_dom"/>
</dbReference>
<dbReference type="Proteomes" id="UP000664398">
    <property type="component" value="Unassembled WGS sequence"/>
</dbReference>
<dbReference type="Gene3D" id="3.10.180.10">
    <property type="entry name" value="2,3-Dihydroxybiphenyl 1,2-Dioxygenase, domain 1"/>
    <property type="match status" value="1"/>
</dbReference>
<dbReference type="PROSITE" id="PS00934">
    <property type="entry name" value="GLYOXALASE_I_1"/>
    <property type="match status" value="1"/>
</dbReference>
<dbReference type="SUPFAM" id="SSF52499">
    <property type="entry name" value="Isochorismatase-like hydrolases"/>
    <property type="match status" value="1"/>
</dbReference>
<dbReference type="PANTHER" id="PTHR43540">
    <property type="entry name" value="PEROXYUREIDOACRYLATE/UREIDOACRYLATE AMIDOHYDROLASE-RELATED"/>
    <property type="match status" value="1"/>
</dbReference>